<gene>
    <name evidence="1" type="ORF">BSK56_25930</name>
</gene>
<keyword evidence="2" id="KW-1185">Reference proteome</keyword>
<reference evidence="1 2" key="1">
    <citation type="submission" date="2016-10" db="EMBL/GenBank/DDBJ databases">
        <title>Paenibacillus species isolates.</title>
        <authorList>
            <person name="Beno S.M."/>
        </authorList>
    </citation>
    <scope>NUCLEOTIDE SEQUENCE [LARGE SCALE GENOMIC DNA]</scope>
    <source>
        <strain evidence="1 2">FSL H7-0744</strain>
    </source>
</reference>
<comment type="caution">
    <text evidence="1">The sequence shown here is derived from an EMBL/GenBank/DDBJ whole genome shotgun (WGS) entry which is preliminary data.</text>
</comment>
<proteinExistence type="predicted"/>
<evidence type="ECO:0000313" key="1">
    <source>
        <dbReference type="EMBL" id="OMD42335.1"/>
    </source>
</evidence>
<accession>A0ABX3H0B4</accession>
<dbReference type="Proteomes" id="UP000187412">
    <property type="component" value="Unassembled WGS sequence"/>
</dbReference>
<sequence length="335" mass="38882">MDNHELLAGYKESLKVAWGYNDYEDWPLRISSIMHLFTDTFAQEFLEDVEALWTDELGPELMSQIFVYPGRLFRLIDVVIFGLRRIRTPLDLQRRFITQMLRSAEILKSGDLFNRDGRNLLKQAILPHQEMFSSGHSNLIHKLQAALFMYTEAILFRGHDAVKSVHGPYKTDKGTLMLIREFHNLSPDQLWPGHYLIPTKKVVTICEYAVSADIRVDCYDHLYHSGKLNESLISWNVTVDDAVVTDPERIISLVDDVISRTRTVSNLVDSWSWQQKTEKYADIFWFRKAPLRLRRGLSAEPPQSVYDRIRQGQPNELRSKCLSPREVAFLIQLGV</sequence>
<protein>
    <submittedName>
        <fullName evidence="1">Uncharacterized protein</fullName>
    </submittedName>
</protein>
<organism evidence="1 2">
    <name type="scientific">Paenibacillus borealis</name>
    <dbReference type="NCBI Taxonomy" id="160799"/>
    <lineage>
        <taxon>Bacteria</taxon>
        <taxon>Bacillati</taxon>
        <taxon>Bacillota</taxon>
        <taxon>Bacilli</taxon>
        <taxon>Bacillales</taxon>
        <taxon>Paenibacillaceae</taxon>
        <taxon>Paenibacillus</taxon>
    </lineage>
</organism>
<dbReference type="RefSeq" id="WP_076113388.1">
    <property type="nucleotide sequence ID" value="NZ_MPTB01000041.1"/>
</dbReference>
<name>A0ABX3H0B4_PAEBO</name>
<dbReference type="EMBL" id="MPTB01000041">
    <property type="protein sequence ID" value="OMD42335.1"/>
    <property type="molecule type" value="Genomic_DNA"/>
</dbReference>
<evidence type="ECO:0000313" key="2">
    <source>
        <dbReference type="Proteomes" id="UP000187412"/>
    </source>
</evidence>